<dbReference type="Pfam" id="PF01825">
    <property type="entry name" value="GPS"/>
    <property type="match status" value="1"/>
</dbReference>
<dbReference type="InterPro" id="IPR051587">
    <property type="entry name" value="Adhesion_GPCR"/>
</dbReference>
<dbReference type="PRINTS" id="PR00249">
    <property type="entry name" value="GPCRSECRETIN"/>
</dbReference>
<evidence type="ECO:0000256" key="9">
    <source>
        <dbReference type="ARBA" id="ARBA00023180"/>
    </source>
</evidence>
<gene>
    <name evidence="15" type="ORF">FSCOSCO3_A006956</name>
</gene>
<evidence type="ECO:0000256" key="5">
    <source>
        <dbReference type="ARBA" id="ARBA00023040"/>
    </source>
</evidence>
<feature type="transmembrane region" description="Helical" evidence="11">
    <location>
        <begin position="888"/>
        <end position="911"/>
    </location>
</feature>
<keyword evidence="12" id="KW-0732">Signal</keyword>
<evidence type="ECO:0000256" key="10">
    <source>
        <dbReference type="ARBA" id="ARBA00023224"/>
    </source>
</evidence>
<keyword evidence="3 11" id="KW-0812">Transmembrane</keyword>
<name>A0AAV1PD36_SCOSC</name>
<keyword evidence="8 15" id="KW-0675">Receptor</keyword>
<keyword evidence="16" id="KW-1185">Reference proteome</keyword>
<comment type="subcellular location">
    <subcellularLocation>
        <location evidence="1">Membrane</location>
        <topology evidence="1">Multi-pass membrane protein</topology>
    </subcellularLocation>
</comment>
<dbReference type="Gene3D" id="1.20.1070.10">
    <property type="entry name" value="Rhodopsin 7-helix transmembrane proteins"/>
    <property type="match status" value="1"/>
</dbReference>
<dbReference type="PROSITE" id="PS50261">
    <property type="entry name" value="G_PROTEIN_RECEP_F2_4"/>
    <property type="match status" value="1"/>
</dbReference>
<dbReference type="GO" id="GO:0016020">
    <property type="term" value="C:membrane"/>
    <property type="evidence" value="ECO:0007669"/>
    <property type="project" value="UniProtKB-SubCell"/>
</dbReference>
<comment type="similarity">
    <text evidence="2">Belongs to the G-protein coupled receptor 2 family. Adhesion G-protein coupled receptor (ADGR) subfamily.</text>
</comment>
<keyword evidence="9" id="KW-0325">Glycoprotein</keyword>
<evidence type="ECO:0000313" key="16">
    <source>
        <dbReference type="Proteomes" id="UP001314229"/>
    </source>
</evidence>
<dbReference type="FunFam" id="1.20.1070.10:FF:000058">
    <property type="entry name" value="Adhesion G protein-coupled receptor F5"/>
    <property type="match status" value="1"/>
</dbReference>
<dbReference type="PROSITE" id="PS50221">
    <property type="entry name" value="GAIN_B"/>
    <property type="match status" value="1"/>
</dbReference>
<feature type="signal peptide" evidence="12">
    <location>
        <begin position="1"/>
        <end position="21"/>
    </location>
</feature>
<evidence type="ECO:0000256" key="4">
    <source>
        <dbReference type="ARBA" id="ARBA00022989"/>
    </source>
</evidence>
<dbReference type="PANTHER" id="PTHR45813">
    <property type="entry name" value="IG-LIKE DOMAIN-CONTAINING PROTEIN"/>
    <property type="match status" value="1"/>
</dbReference>
<reference evidence="15 16" key="1">
    <citation type="submission" date="2024-01" db="EMBL/GenBank/DDBJ databases">
        <authorList>
            <person name="Alioto T."/>
            <person name="Alioto T."/>
            <person name="Gomez Garrido J."/>
        </authorList>
    </citation>
    <scope>NUCLEOTIDE SEQUENCE [LARGE SCALE GENOMIC DNA]</scope>
</reference>
<dbReference type="SMART" id="SM00303">
    <property type="entry name" value="GPS"/>
    <property type="match status" value="1"/>
</dbReference>
<evidence type="ECO:0000256" key="12">
    <source>
        <dbReference type="SAM" id="SignalP"/>
    </source>
</evidence>
<feature type="transmembrane region" description="Helical" evidence="11">
    <location>
        <begin position="733"/>
        <end position="756"/>
    </location>
</feature>
<dbReference type="GO" id="GO:0004930">
    <property type="term" value="F:G protein-coupled receptor activity"/>
    <property type="evidence" value="ECO:0007669"/>
    <property type="project" value="UniProtKB-KW"/>
</dbReference>
<comment type="caution">
    <text evidence="15">The sequence shown here is derived from an EMBL/GenBank/DDBJ whole genome shotgun (WGS) entry which is preliminary data.</text>
</comment>
<evidence type="ECO:0000256" key="11">
    <source>
        <dbReference type="SAM" id="Phobius"/>
    </source>
</evidence>
<dbReference type="InterPro" id="IPR036445">
    <property type="entry name" value="GPCR_2_extracell_dom_sf"/>
</dbReference>
<dbReference type="InterPro" id="IPR017981">
    <property type="entry name" value="GPCR_2-like_7TM"/>
</dbReference>
<dbReference type="InterPro" id="IPR000832">
    <property type="entry name" value="GPCR_2_secretin-like"/>
</dbReference>
<evidence type="ECO:0000256" key="1">
    <source>
        <dbReference type="ARBA" id="ARBA00004141"/>
    </source>
</evidence>
<dbReference type="Pfam" id="PF00002">
    <property type="entry name" value="7tm_2"/>
    <property type="match status" value="1"/>
</dbReference>
<feature type="transmembrane region" description="Helical" evidence="11">
    <location>
        <begin position="931"/>
        <end position="954"/>
    </location>
</feature>
<keyword evidence="7" id="KW-1015">Disulfide bond</keyword>
<dbReference type="InterPro" id="IPR046338">
    <property type="entry name" value="GAIN_dom_sf"/>
</dbReference>
<evidence type="ECO:0000259" key="14">
    <source>
        <dbReference type="PROSITE" id="PS50261"/>
    </source>
</evidence>
<feature type="transmembrane region" description="Helical" evidence="11">
    <location>
        <begin position="836"/>
        <end position="860"/>
    </location>
</feature>
<dbReference type="EMBL" id="CAWUFR010000138">
    <property type="protein sequence ID" value="CAK6969564.1"/>
    <property type="molecule type" value="Genomic_DNA"/>
</dbReference>
<dbReference type="Gene3D" id="4.10.1240.10">
    <property type="entry name" value="GPCR, family 2, extracellular hormone receptor domain"/>
    <property type="match status" value="1"/>
</dbReference>
<organism evidence="15 16">
    <name type="scientific">Scomber scombrus</name>
    <name type="common">Atlantic mackerel</name>
    <name type="synonym">Scomber vernalis</name>
    <dbReference type="NCBI Taxonomy" id="13677"/>
    <lineage>
        <taxon>Eukaryota</taxon>
        <taxon>Metazoa</taxon>
        <taxon>Chordata</taxon>
        <taxon>Craniata</taxon>
        <taxon>Vertebrata</taxon>
        <taxon>Euteleostomi</taxon>
        <taxon>Actinopterygii</taxon>
        <taxon>Neopterygii</taxon>
        <taxon>Teleostei</taxon>
        <taxon>Neoteleostei</taxon>
        <taxon>Acanthomorphata</taxon>
        <taxon>Pelagiaria</taxon>
        <taxon>Scombriformes</taxon>
        <taxon>Scombridae</taxon>
        <taxon>Scomber</taxon>
    </lineage>
</organism>
<keyword evidence="10" id="KW-0807">Transducer</keyword>
<evidence type="ECO:0000313" key="15">
    <source>
        <dbReference type="EMBL" id="CAK6969564.1"/>
    </source>
</evidence>
<evidence type="ECO:0000256" key="7">
    <source>
        <dbReference type="ARBA" id="ARBA00023157"/>
    </source>
</evidence>
<sequence>MDSRVFLSLIGVVYIYCQVFASSADVETSRKIYFGEMMVESNVTLYAHAIESALNNTALKVNFQGNSHDVEVLLSKVISECVIIGDKSTCNCTENYYWSNEVCTIKNCCSGSVCTANLSDIRQLCVPKHKVQINGSVILSKSSWDATKATTLTSELQKLNAFESVNISESSDPVKFEAVVNVEVLTSKLQEIVTTLEKALEAVIWVDTVGMVTIESPDTKVPYETSQELKCLLDEKSDSAGWNLTRQGERLEINSGTVAKVSQSCTTAENKSCVNITIQEVTGLWEGTYECGFTNGSVRHTAKAQLKVSLLPDEISLELDPLVADCTKMKSPGDVKVQVTATIRQSKEKYTVWWSYMGKGKNVLKTTDGKENPVYSFTAPISCEETTKTQYLNVTFENSVNQTKSARVDISVVYKGVSVCEEESLVPGVIWPNTPFGHTVFNRKCEPGKVGFKSRTCDGPKWQDVFHYCINEELNKISDAASQFQMGQGATSQVALSIFEGLKNQSTSNSDDPGSNTAEIAASISILSVMAISSKDIDIDERVLPDFVNASSNMLNKSWEGVNETVLQKLSSDYLVSMEDLVKNIKINQSSDLNSPNVELKFCLNACPEPVFDIGVNLTNGTGRIRTVAVKGLTNKLKDMANKNSTNLLLSVTKENNSDSDLQISLSFPTMEGKEPSCVFWNTTTNEWSDNGCIVKSTDENYTLCQCNHLTAFSILMGKDAPDDPVLTMITNVGLGVSICSLLIFLIVESLVWSAVVKTNLSHFRHTAMVNIAVFLLLANCSFLVTALVEEKEPWCLIITACKHLFYLAMFCWMLCLSVMLVHQLIFVFSPLRKRVFMFLSSIIGYVCPLLIVGSSYVYYKYTKDDYHDKKTCWLVFKGLLEGSLHAFVLPVGTIILTNLFSMVVVILTLLKSSVPDGSKTDDKETAKSILKVVIFLTPVFGVTWVIGFCLQMLDQKSPLYNIASYSFTIINSFQGFFILIMGCIAEKKVRDEVLKLLTEKSKGHMQSIKKSTSTTYTKDK</sequence>
<dbReference type="InterPro" id="IPR057244">
    <property type="entry name" value="GAIN_B"/>
</dbReference>
<keyword evidence="6 11" id="KW-0472">Membrane</keyword>
<evidence type="ECO:0000256" key="8">
    <source>
        <dbReference type="ARBA" id="ARBA00023170"/>
    </source>
</evidence>
<dbReference type="Proteomes" id="UP001314229">
    <property type="component" value="Unassembled WGS sequence"/>
</dbReference>
<dbReference type="Gene3D" id="2.60.220.50">
    <property type="match status" value="1"/>
</dbReference>
<feature type="chain" id="PRO_5043807863" evidence="12">
    <location>
        <begin position="22"/>
        <end position="1021"/>
    </location>
</feature>
<feature type="domain" description="G-protein coupled receptors family 2 profile 2" evidence="14">
    <location>
        <begin position="727"/>
        <end position="987"/>
    </location>
</feature>
<dbReference type="AlphaFoldDB" id="A0AAV1PD36"/>
<dbReference type="InterPro" id="IPR000203">
    <property type="entry name" value="GPS"/>
</dbReference>
<keyword evidence="4 11" id="KW-1133">Transmembrane helix</keyword>
<evidence type="ECO:0000256" key="6">
    <source>
        <dbReference type="ARBA" id="ARBA00023136"/>
    </source>
</evidence>
<dbReference type="GO" id="GO:0007189">
    <property type="term" value="P:adenylate cyclase-activating G protein-coupled receptor signaling pathway"/>
    <property type="evidence" value="ECO:0007669"/>
    <property type="project" value="TreeGrafter"/>
</dbReference>
<dbReference type="SUPFAM" id="SSF81321">
    <property type="entry name" value="Family A G protein-coupled receptor-like"/>
    <property type="match status" value="1"/>
</dbReference>
<dbReference type="GO" id="GO:0007166">
    <property type="term" value="P:cell surface receptor signaling pathway"/>
    <property type="evidence" value="ECO:0007669"/>
    <property type="project" value="InterPro"/>
</dbReference>
<accession>A0AAV1PD36</accession>
<feature type="transmembrane region" description="Helical" evidence="11">
    <location>
        <begin position="805"/>
        <end position="829"/>
    </location>
</feature>
<dbReference type="PANTHER" id="PTHR45813:SF2">
    <property type="entry name" value="ADHESION G-PROTEIN COUPLED RECEPTOR F3"/>
    <property type="match status" value="1"/>
</dbReference>
<feature type="transmembrane region" description="Helical" evidence="11">
    <location>
        <begin position="768"/>
        <end position="789"/>
    </location>
</feature>
<keyword evidence="5" id="KW-0297">G-protein coupled receptor</keyword>
<feature type="domain" description="GAIN-B" evidence="13">
    <location>
        <begin position="565"/>
        <end position="723"/>
    </location>
</feature>
<evidence type="ECO:0000256" key="2">
    <source>
        <dbReference type="ARBA" id="ARBA00007343"/>
    </source>
</evidence>
<proteinExistence type="inferred from homology"/>
<protein>
    <submittedName>
        <fullName evidence="15">Adhesion G-protein coupled receptor F3</fullName>
    </submittedName>
</protein>
<feature type="transmembrane region" description="Helical" evidence="11">
    <location>
        <begin position="966"/>
        <end position="986"/>
    </location>
</feature>
<evidence type="ECO:0000259" key="13">
    <source>
        <dbReference type="PROSITE" id="PS50221"/>
    </source>
</evidence>
<evidence type="ECO:0000256" key="3">
    <source>
        <dbReference type="ARBA" id="ARBA00022692"/>
    </source>
</evidence>